<dbReference type="Proteomes" id="UP000198460">
    <property type="component" value="Unassembled WGS sequence"/>
</dbReference>
<name>A0A238H1P6_9BURK</name>
<evidence type="ECO:0000313" key="1">
    <source>
        <dbReference type="EMBL" id="SMF99178.1"/>
    </source>
</evidence>
<accession>A0A238H1P6</accession>
<reference evidence="1 2" key="1">
    <citation type="submission" date="2017-04" db="EMBL/GenBank/DDBJ databases">
        <authorList>
            <person name="Afonso C.L."/>
            <person name="Miller P.J."/>
            <person name="Scott M.A."/>
            <person name="Spackman E."/>
            <person name="Goraichik I."/>
            <person name="Dimitrov K.M."/>
            <person name="Suarez D.L."/>
            <person name="Swayne D.E."/>
        </authorList>
    </citation>
    <scope>NUCLEOTIDE SEQUENCE [LARGE SCALE GENOMIC DNA]</scope>
    <source>
        <strain evidence="1">LMG 28154</strain>
    </source>
</reference>
<dbReference type="EMBL" id="FXAN01000038">
    <property type="protein sequence ID" value="SMF99178.1"/>
    <property type="molecule type" value="Genomic_DNA"/>
</dbReference>
<sequence length="52" mass="5906">MALNGPAKEFRIWRANAFTSCVGLAEISAYRNVFVESERAHSARRRHTEARA</sequence>
<proteinExistence type="predicted"/>
<protein>
    <submittedName>
        <fullName evidence="1">Uncharacterized protein</fullName>
    </submittedName>
</protein>
<gene>
    <name evidence="1" type="ORF">BSIN_2398</name>
</gene>
<dbReference type="AlphaFoldDB" id="A0A238H1P6"/>
<organism evidence="1 2">
    <name type="scientific">Burkholderia singularis</name>
    <dbReference type="NCBI Taxonomy" id="1503053"/>
    <lineage>
        <taxon>Bacteria</taxon>
        <taxon>Pseudomonadati</taxon>
        <taxon>Pseudomonadota</taxon>
        <taxon>Betaproteobacteria</taxon>
        <taxon>Burkholderiales</taxon>
        <taxon>Burkholderiaceae</taxon>
        <taxon>Burkholderia</taxon>
        <taxon>pseudomallei group</taxon>
    </lineage>
</organism>
<evidence type="ECO:0000313" key="2">
    <source>
        <dbReference type="Proteomes" id="UP000198460"/>
    </source>
</evidence>